<proteinExistence type="predicted"/>
<comment type="caution">
    <text evidence="3">The sequence shown here is derived from an EMBL/GenBank/DDBJ whole genome shotgun (WGS) entry which is preliminary data.</text>
</comment>
<feature type="signal peptide" evidence="2">
    <location>
        <begin position="1"/>
        <end position="22"/>
    </location>
</feature>
<evidence type="ECO:0000313" key="4">
    <source>
        <dbReference type="Proteomes" id="UP001487740"/>
    </source>
</evidence>
<organism evidence="3 4">
    <name type="scientific">Scylla paramamosain</name>
    <name type="common">Mud crab</name>
    <dbReference type="NCBI Taxonomy" id="85552"/>
    <lineage>
        <taxon>Eukaryota</taxon>
        <taxon>Metazoa</taxon>
        <taxon>Ecdysozoa</taxon>
        <taxon>Arthropoda</taxon>
        <taxon>Crustacea</taxon>
        <taxon>Multicrustacea</taxon>
        <taxon>Malacostraca</taxon>
        <taxon>Eumalacostraca</taxon>
        <taxon>Eucarida</taxon>
        <taxon>Decapoda</taxon>
        <taxon>Pleocyemata</taxon>
        <taxon>Brachyura</taxon>
        <taxon>Eubrachyura</taxon>
        <taxon>Portunoidea</taxon>
        <taxon>Portunidae</taxon>
        <taxon>Portuninae</taxon>
        <taxon>Scylla</taxon>
    </lineage>
</organism>
<dbReference type="AlphaFoldDB" id="A0AAW0TCI1"/>
<dbReference type="EMBL" id="JARAKH010000033">
    <property type="protein sequence ID" value="KAK8385077.1"/>
    <property type="molecule type" value="Genomic_DNA"/>
</dbReference>
<name>A0AAW0TCI1_SCYPA</name>
<keyword evidence="2" id="KW-0732">Signal</keyword>
<reference evidence="3 4" key="1">
    <citation type="submission" date="2023-03" db="EMBL/GenBank/DDBJ databases">
        <title>High-quality genome of Scylla paramamosain provides insights in environmental adaptation.</title>
        <authorList>
            <person name="Zhang L."/>
        </authorList>
    </citation>
    <scope>NUCLEOTIDE SEQUENCE [LARGE SCALE GENOMIC DNA]</scope>
    <source>
        <strain evidence="3">LZ_2023a</strain>
        <tissue evidence="3">Muscle</tissue>
    </source>
</reference>
<feature type="compositionally biased region" description="Low complexity" evidence="1">
    <location>
        <begin position="87"/>
        <end position="106"/>
    </location>
</feature>
<evidence type="ECO:0000256" key="2">
    <source>
        <dbReference type="SAM" id="SignalP"/>
    </source>
</evidence>
<feature type="chain" id="PRO_5043676581" description="Secreted protein" evidence="2">
    <location>
        <begin position="23"/>
        <end position="114"/>
    </location>
</feature>
<protein>
    <recommendedName>
        <fullName evidence="5">Secreted protein</fullName>
    </recommendedName>
</protein>
<accession>A0AAW0TCI1</accession>
<dbReference type="Proteomes" id="UP001487740">
    <property type="component" value="Unassembled WGS sequence"/>
</dbReference>
<evidence type="ECO:0008006" key="5">
    <source>
        <dbReference type="Google" id="ProtNLM"/>
    </source>
</evidence>
<keyword evidence="4" id="KW-1185">Reference proteome</keyword>
<sequence length="114" mass="12008">MVWGRLCVAVCWSVVLSSPRLAGPSLSQPLPCSPLPSLPRPSSLVGFFSLTISLTPGTSQHLHHATPLNTATPPPSLPQHALQLCHTTPLSSATPRPTTLPRLATPQHTALGEN</sequence>
<feature type="region of interest" description="Disordered" evidence="1">
    <location>
        <begin position="57"/>
        <end position="114"/>
    </location>
</feature>
<evidence type="ECO:0000313" key="3">
    <source>
        <dbReference type="EMBL" id="KAK8385077.1"/>
    </source>
</evidence>
<evidence type="ECO:0000256" key="1">
    <source>
        <dbReference type="SAM" id="MobiDB-lite"/>
    </source>
</evidence>
<gene>
    <name evidence="3" type="ORF">O3P69_012107</name>
</gene>